<evidence type="ECO:0000256" key="1">
    <source>
        <dbReference type="SAM" id="MobiDB-lite"/>
    </source>
</evidence>
<accession>A0A8H7DLF3</accession>
<dbReference type="EMBL" id="JACAZH010000001">
    <property type="protein sequence ID" value="KAF7378430.1"/>
    <property type="molecule type" value="Genomic_DNA"/>
</dbReference>
<sequence>MSLGPHGPAVPSVTNASAPFLGLSFDAIRTSLNDLKDSTDVVPPLKSAVDAVLTVWDLAERVSTSDEHAEGLAWRAVCILDAIYNAIGDGTDPVIPAVLDAISTFVGLLHEISTTMEEELKPARLHLRRRKSRLAQFVTQLDVTFDAFKIGAATPTKEQLIPANPDQPSELQTQTVIKISHVSGGTGGSGGMGGRESGDGGPGYGPSFRAETITIQNCPPEYERLEKSNIRLATEVRVLHAEVRGLRSIVLFGLTPVSSGYLSGCAGAL</sequence>
<dbReference type="AlphaFoldDB" id="A0A8H7DLF3"/>
<organism evidence="2 3">
    <name type="scientific">Mycena sanguinolenta</name>
    <dbReference type="NCBI Taxonomy" id="230812"/>
    <lineage>
        <taxon>Eukaryota</taxon>
        <taxon>Fungi</taxon>
        <taxon>Dikarya</taxon>
        <taxon>Basidiomycota</taxon>
        <taxon>Agaricomycotina</taxon>
        <taxon>Agaricomycetes</taxon>
        <taxon>Agaricomycetidae</taxon>
        <taxon>Agaricales</taxon>
        <taxon>Marasmiineae</taxon>
        <taxon>Mycenaceae</taxon>
        <taxon>Mycena</taxon>
    </lineage>
</organism>
<dbReference type="CDD" id="cd21037">
    <property type="entry name" value="MLKL_NTD"/>
    <property type="match status" value="1"/>
</dbReference>
<comment type="caution">
    <text evidence="2">The sequence shown here is derived from an EMBL/GenBank/DDBJ whole genome shotgun (WGS) entry which is preliminary data.</text>
</comment>
<feature type="compositionally biased region" description="Gly residues" evidence="1">
    <location>
        <begin position="184"/>
        <end position="204"/>
    </location>
</feature>
<feature type="region of interest" description="Disordered" evidence="1">
    <location>
        <begin position="183"/>
        <end position="207"/>
    </location>
</feature>
<evidence type="ECO:0000313" key="3">
    <source>
        <dbReference type="Proteomes" id="UP000623467"/>
    </source>
</evidence>
<dbReference type="OrthoDB" id="2991313at2759"/>
<dbReference type="Proteomes" id="UP000623467">
    <property type="component" value="Unassembled WGS sequence"/>
</dbReference>
<gene>
    <name evidence="2" type="ORF">MSAN_00269800</name>
</gene>
<reference evidence="2" key="1">
    <citation type="submission" date="2020-05" db="EMBL/GenBank/DDBJ databases">
        <title>Mycena genomes resolve the evolution of fungal bioluminescence.</title>
        <authorList>
            <person name="Tsai I.J."/>
        </authorList>
    </citation>
    <scope>NUCLEOTIDE SEQUENCE</scope>
    <source>
        <strain evidence="2">160909Yilan</strain>
    </source>
</reference>
<dbReference type="InterPro" id="IPR059179">
    <property type="entry name" value="MLKL-like_MCAfunc"/>
</dbReference>
<name>A0A8H7DLF3_9AGAR</name>
<protein>
    <submittedName>
        <fullName evidence="2">Uncharacterized protein</fullName>
    </submittedName>
</protein>
<keyword evidence="3" id="KW-1185">Reference proteome</keyword>
<evidence type="ECO:0000313" key="2">
    <source>
        <dbReference type="EMBL" id="KAF7378430.1"/>
    </source>
</evidence>
<proteinExistence type="predicted"/>